<protein>
    <submittedName>
        <fullName evidence="2">Uncharacterized protein</fullName>
    </submittedName>
</protein>
<gene>
    <name evidence="2" type="ORF">Fot_42312</name>
</gene>
<evidence type="ECO:0000313" key="2">
    <source>
        <dbReference type="EMBL" id="KAL2489020.1"/>
    </source>
</evidence>
<feature type="region of interest" description="Disordered" evidence="1">
    <location>
        <begin position="131"/>
        <end position="153"/>
    </location>
</feature>
<sequence>MEILTHQCMASFLNLQNVPPNYLTEMGCLADQKKQDIVARMEELKKIRAVNSQMNGNQVLNFLLVNPSMDDGFGWGNVPYGFDNTSHPGSSFSTPPGNTNARTSSNPTWGNMLYEFNYIAVARPSFRTTPGNTNAGTCSNPPENDALGLSFRN</sequence>
<proteinExistence type="predicted"/>
<name>A0ABD1RKT1_9LAMI</name>
<dbReference type="AlphaFoldDB" id="A0ABD1RKT1"/>
<feature type="region of interest" description="Disordered" evidence="1">
    <location>
        <begin position="87"/>
        <end position="106"/>
    </location>
</feature>
<accession>A0ABD1RKT1</accession>
<feature type="compositionally biased region" description="Polar residues" evidence="1">
    <location>
        <begin position="131"/>
        <end position="142"/>
    </location>
</feature>
<reference evidence="3" key="1">
    <citation type="submission" date="2024-07" db="EMBL/GenBank/DDBJ databases">
        <title>Two chromosome-level genome assemblies of Korean endemic species Abeliophyllum distichum and Forsythia ovata (Oleaceae).</title>
        <authorList>
            <person name="Jang H."/>
        </authorList>
    </citation>
    <scope>NUCLEOTIDE SEQUENCE [LARGE SCALE GENOMIC DNA]</scope>
</reference>
<dbReference type="EMBL" id="JBFOLJ010000012">
    <property type="protein sequence ID" value="KAL2489020.1"/>
    <property type="molecule type" value="Genomic_DNA"/>
</dbReference>
<organism evidence="2 3">
    <name type="scientific">Forsythia ovata</name>
    <dbReference type="NCBI Taxonomy" id="205694"/>
    <lineage>
        <taxon>Eukaryota</taxon>
        <taxon>Viridiplantae</taxon>
        <taxon>Streptophyta</taxon>
        <taxon>Embryophyta</taxon>
        <taxon>Tracheophyta</taxon>
        <taxon>Spermatophyta</taxon>
        <taxon>Magnoliopsida</taxon>
        <taxon>eudicotyledons</taxon>
        <taxon>Gunneridae</taxon>
        <taxon>Pentapetalae</taxon>
        <taxon>asterids</taxon>
        <taxon>lamiids</taxon>
        <taxon>Lamiales</taxon>
        <taxon>Oleaceae</taxon>
        <taxon>Forsythieae</taxon>
        <taxon>Forsythia</taxon>
    </lineage>
</organism>
<comment type="caution">
    <text evidence="2">The sequence shown here is derived from an EMBL/GenBank/DDBJ whole genome shotgun (WGS) entry which is preliminary data.</text>
</comment>
<dbReference type="Proteomes" id="UP001604277">
    <property type="component" value="Unassembled WGS sequence"/>
</dbReference>
<evidence type="ECO:0000313" key="3">
    <source>
        <dbReference type="Proteomes" id="UP001604277"/>
    </source>
</evidence>
<evidence type="ECO:0000256" key="1">
    <source>
        <dbReference type="SAM" id="MobiDB-lite"/>
    </source>
</evidence>
<keyword evidence="3" id="KW-1185">Reference proteome</keyword>